<gene>
    <name evidence="1" type="ORF">DFO65_103234</name>
</gene>
<dbReference type="Proteomes" id="UP000253509">
    <property type="component" value="Unassembled WGS sequence"/>
</dbReference>
<sequence length="93" mass="10061">MPSWIVLGVAAAVFVLVIVLAASFNLFSSDAAEETEGHRDILPAGFTSADLDRVTFRPALRGYRMEEVDAVLAALRARLAELESQVPTTADDR</sequence>
<dbReference type="AlphaFoldDB" id="A0A366IKK6"/>
<name>A0A366IKK6_9MICO</name>
<protein>
    <submittedName>
        <fullName evidence="1">DivIVA domain-containing protein</fullName>
    </submittedName>
</protein>
<reference evidence="1 2" key="1">
    <citation type="submission" date="2018-06" db="EMBL/GenBank/DDBJ databases">
        <title>Freshwater and sediment microbial communities from various areas in North America, analyzing microbe dynamics in response to fracking.</title>
        <authorList>
            <person name="Lamendella R."/>
        </authorList>
    </citation>
    <scope>NUCLEOTIDE SEQUENCE [LARGE SCALE GENOMIC DNA]</scope>
    <source>
        <strain evidence="1 2">3b_TX</strain>
    </source>
</reference>
<dbReference type="InterPro" id="IPR019933">
    <property type="entry name" value="DivIVA_domain"/>
</dbReference>
<evidence type="ECO:0000313" key="1">
    <source>
        <dbReference type="EMBL" id="RBP72942.1"/>
    </source>
</evidence>
<accession>A0A366IKK6</accession>
<dbReference type="NCBIfam" id="TIGR03544">
    <property type="entry name" value="DivI1A_domain"/>
    <property type="match status" value="1"/>
</dbReference>
<proteinExistence type="predicted"/>
<keyword evidence="2" id="KW-1185">Reference proteome</keyword>
<dbReference type="RefSeq" id="WP_113903420.1">
    <property type="nucleotide sequence ID" value="NZ_QNSB01000003.1"/>
</dbReference>
<comment type="caution">
    <text evidence="1">The sequence shown here is derived from an EMBL/GenBank/DDBJ whole genome shotgun (WGS) entry which is preliminary data.</text>
</comment>
<evidence type="ECO:0000313" key="2">
    <source>
        <dbReference type="Proteomes" id="UP000253509"/>
    </source>
</evidence>
<dbReference type="Gene3D" id="6.10.250.660">
    <property type="match status" value="1"/>
</dbReference>
<organism evidence="1 2">
    <name type="scientific">Brevibacterium celere</name>
    <dbReference type="NCBI Taxonomy" id="225845"/>
    <lineage>
        <taxon>Bacteria</taxon>
        <taxon>Bacillati</taxon>
        <taxon>Actinomycetota</taxon>
        <taxon>Actinomycetes</taxon>
        <taxon>Micrococcales</taxon>
        <taxon>Brevibacteriaceae</taxon>
        <taxon>Brevibacterium</taxon>
    </lineage>
</organism>
<dbReference type="EMBL" id="QNSB01000003">
    <property type="protein sequence ID" value="RBP72942.1"/>
    <property type="molecule type" value="Genomic_DNA"/>
</dbReference>